<dbReference type="Proteomes" id="UP001175227">
    <property type="component" value="Unassembled WGS sequence"/>
</dbReference>
<dbReference type="AlphaFoldDB" id="A0AA39P6H8"/>
<protein>
    <submittedName>
        <fullName evidence="1">Uncharacterized protein</fullName>
    </submittedName>
</protein>
<proteinExistence type="predicted"/>
<gene>
    <name evidence="1" type="ORF">IW261DRAFT_1420670</name>
</gene>
<comment type="caution">
    <text evidence="1">The sequence shown here is derived from an EMBL/GenBank/DDBJ whole genome shotgun (WGS) entry which is preliminary data.</text>
</comment>
<evidence type="ECO:0000313" key="1">
    <source>
        <dbReference type="EMBL" id="KAK0477818.1"/>
    </source>
</evidence>
<keyword evidence="2" id="KW-1185">Reference proteome</keyword>
<name>A0AA39P6H8_9AGAR</name>
<organism evidence="1 2">
    <name type="scientific">Armillaria novae-zelandiae</name>
    <dbReference type="NCBI Taxonomy" id="153914"/>
    <lineage>
        <taxon>Eukaryota</taxon>
        <taxon>Fungi</taxon>
        <taxon>Dikarya</taxon>
        <taxon>Basidiomycota</taxon>
        <taxon>Agaricomycotina</taxon>
        <taxon>Agaricomycetes</taxon>
        <taxon>Agaricomycetidae</taxon>
        <taxon>Agaricales</taxon>
        <taxon>Marasmiineae</taxon>
        <taxon>Physalacriaceae</taxon>
        <taxon>Armillaria</taxon>
    </lineage>
</organism>
<reference evidence="1" key="1">
    <citation type="submission" date="2023-06" db="EMBL/GenBank/DDBJ databases">
        <authorList>
            <consortium name="Lawrence Berkeley National Laboratory"/>
            <person name="Ahrendt S."/>
            <person name="Sahu N."/>
            <person name="Indic B."/>
            <person name="Wong-Bajracharya J."/>
            <person name="Merenyi Z."/>
            <person name="Ke H.-M."/>
            <person name="Monk M."/>
            <person name="Kocsube S."/>
            <person name="Drula E."/>
            <person name="Lipzen A."/>
            <person name="Balint B."/>
            <person name="Henrissat B."/>
            <person name="Andreopoulos B."/>
            <person name="Martin F.M."/>
            <person name="Harder C.B."/>
            <person name="Rigling D."/>
            <person name="Ford K.L."/>
            <person name="Foster G.D."/>
            <person name="Pangilinan J."/>
            <person name="Papanicolaou A."/>
            <person name="Barry K."/>
            <person name="LaButti K."/>
            <person name="Viragh M."/>
            <person name="Koriabine M."/>
            <person name="Yan M."/>
            <person name="Riley R."/>
            <person name="Champramary S."/>
            <person name="Plett K.L."/>
            <person name="Tsai I.J."/>
            <person name="Slot J."/>
            <person name="Sipos G."/>
            <person name="Plett J."/>
            <person name="Nagy L.G."/>
            <person name="Grigoriev I.V."/>
        </authorList>
    </citation>
    <scope>NUCLEOTIDE SEQUENCE</scope>
    <source>
        <strain evidence="1">ICMP 16352</strain>
    </source>
</reference>
<dbReference type="EMBL" id="JAUEPR010000015">
    <property type="protein sequence ID" value="KAK0477818.1"/>
    <property type="molecule type" value="Genomic_DNA"/>
</dbReference>
<evidence type="ECO:0000313" key="2">
    <source>
        <dbReference type="Proteomes" id="UP001175227"/>
    </source>
</evidence>
<accession>A0AA39P6H8</accession>
<sequence length="261" mass="29916">MTSCVYESVFTSTGVIYFTVLSSLLAEHAHQIRSFDAEAHNWPELTCLCEELAFVEMPRLQKWIFVSNVNLVYEDEYDEGHPVGDISVLTYAFDSESEPVRTHELKRSGTRLYPALTEVILSGIRVAWSRFTFPALHNLKLRGLVEETGSSTIFIDMMKYLRLEQLEKLDPLKFSFPLADFPNRDLGQNGRVAEDSLPVLLQFIRRLVRVHDLGIAACSDALLKYMNYSKGGCINIAGVKRLWLHEDMRHPEVFIVPFLRE</sequence>